<feature type="compositionally biased region" description="Basic and acidic residues" evidence="1">
    <location>
        <begin position="1"/>
        <end position="11"/>
    </location>
</feature>
<organism evidence="3">
    <name type="scientific">Streptomyces sp. R41</name>
    <dbReference type="NCBI Taxonomy" id="3238632"/>
    <lineage>
        <taxon>Bacteria</taxon>
        <taxon>Bacillati</taxon>
        <taxon>Actinomycetota</taxon>
        <taxon>Actinomycetes</taxon>
        <taxon>Kitasatosporales</taxon>
        <taxon>Streptomycetaceae</taxon>
        <taxon>Streptomyces</taxon>
    </lineage>
</organism>
<dbReference type="InterPro" id="IPR027787">
    <property type="entry name" value="Alpha/beta-hydrolase_catalytic"/>
</dbReference>
<feature type="compositionally biased region" description="Basic and acidic residues" evidence="1">
    <location>
        <begin position="88"/>
        <end position="119"/>
    </location>
</feature>
<dbReference type="Pfam" id="PF10081">
    <property type="entry name" value="Abhydrolase_9"/>
    <property type="match status" value="1"/>
</dbReference>
<dbReference type="EMBL" id="CP163443">
    <property type="protein sequence ID" value="XDQ53151.1"/>
    <property type="molecule type" value="Genomic_DNA"/>
</dbReference>
<accession>A0AB39RFS2</accession>
<name>A0AB39RFS2_9ACTN</name>
<feature type="domain" description="Alpha/beta-hydrolase catalytic" evidence="2">
    <location>
        <begin position="191"/>
        <end position="265"/>
    </location>
</feature>
<feature type="region of interest" description="Disordered" evidence="1">
    <location>
        <begin position="1"/>
        <end position="157"/>
    </location>
</feature>
<sequence length="302" mass="32461">MWRRREPDTPKPPDGPPGRACGSSVPPVRAVPVGAGGRRRGSRGRLVAQCSPMGASRLPPRRRGSQNRQPAAAVNGTAPASTRTTPRTGEHQHHDGGDEGLRRCDGPPRGEASNARERGVGQGDEPSGRGRGRLCGDPLVRWPTQTRPPGPGRSLRRATCERTDGVRGAVGVRTESGGGWRTDGWRTDHARRGACLVVFLQNGSDAVVWWSSDPLLHKPQRVDKPLGQDITSAIRWFPLVPFWQTAADMTVSYGVAAPHGHRYGPIPWTAGPRPSRPGAGRRRTPSACAATPRGGSRRYRGS</sequence>
<feature type="region of interest" description="Disordered" evidence="1">
    <location>
        <begin position="266"/>
        <end position="302"/>
    </location>
</feature>
<evidence type="ECO:0000256" key="1">
    <source>
        <dbReference type="SAM" id="MobiDB-lite"/>
    </source>
</evidence>
<reference evidence="3" key="1">
    <citation type="submission" date="2024-07" db="EMBL/GenBank/DDBJ databases">
        <authorList>
            <person name="Yu S.T."/>
        </authorList>
    </citation>
    <scope>NUCLEOTIDE SEQUENCE</scope>
    <source>
        <strain evidence="3">R41</strain>
    </source>
</reference>
<gene>
    <name evidence="3" type="ORF">AB5J53_16495</name>
</gene>
<feature type="compositionally biased region" description="Low complexity" evidence="1">
    <location>
        <begin position="22"/>
        <end position="33"/>
    </location>
</feature>
<dbReference type="RefSeq" id="WP_369246413.1">
    <property type="nucleotide sequence ID" value="NZ_CP163443.1"/>
</dbReference>
<feature type="compositionally biased region" description="Low complexity" evidence="1">
    <location>
        <begin position="76"/>
        <end position="87"/>
    </location>
</feature>
<evidence type="ECO:0000259" key="2">
    <source>
        <dbReference type="Pfam" id="PF10081"/>
    </source>
</evidence>
<protein>
    <submittedName>
        <fullName evidence="3">Alpha/beta-hydrolase family protein</fullName>
    </submittedName>
</protein>
<evidence type="ECO:0000313" key="3">
    <source>
        <dbReference type="EMBL" id="XDQ53151.1"/>
    </source>
</evidence>
<proteinExistence type="predicted"/>
<feature type="compositionally biased region" description="Low complexity" evidence="1">
    <location>
        <begin position="269"/>
        <end position="278"/>
    </location>
</feature>
<dbReference type="AlphaFoldDB" id="A0AB39RFS2"/>